<protein>
    <recommendedName>
        <fullName evidence="4">Transposase</fullName>
    </recommendedName>
</protein>
<evidence type="ECO:0000313" key="3">
    <source>
        <dbReference type="Proteomes" id="UP001179614"/>
    </source>
</evidence>
<proteinExistence type="predicted"/>
<reference evidence="2" key="1">
    <citation type="submission" date="2021-12" db="EMBL/GenBank/DDBJ databases">
        <title>Bradyrhizobium xenonodulans sp. nov.</title>
        <authorList>
            <person name="Claassens R."/>
            <person name="Venter S.N."/>
            <person name="Beukes C.W."/>
            <person name="Stepkowski T."/>
            <person name="Steenkamp E.T."/>
        </authorList>
    </citation>
    <scope>NUCLEOTIDE SEQUENCE</scope>
    <source>
        <strain evidence="2">14AB</strain>
    </source>
</reference>
<dbReference type="EMBL" id="CP089391">
    <property type="protein sequence ID" value="WBL77647.1"/>
    <property type="molecule type" value="Genomic_DNA"/>
</dbReference>
<dbReference type="RefSeq" id="WP_270162923.1">
    <property type="nucleotide sequence ID" value="NZ_CP089391.1"/>
</dbReference>
<dbReference type="Proteomes" id="UP001179614">
    <property type="component" value="Chromosome"/>
</dbReference>
<accession>A0ABY7MGY2</accession>
<keyword evidence="3" id="KW-1185">Reference proteome</keyword>
<name>A0ABY7MGY2_9BRAD</name>
<sequence length="94" mass="11022">MRKGASMHDWKSELDALVEETTALARSLKVEIERPRRQPKEVVEQGAPGVPGYGSSERDEIRKRIESFKAHQKRFMREREEYADSLLRRIRPIT</sequence>
<gene>
    <name evidence="2" type="ORF">I3J27_32270</name>
</gene>
<evidence type="ECO:0008006" key="4">
    <source>
        <dbReference type="Google" id="ProtNLM"/>
    </source>
</evidence>
<evidence type="ECO:0000256" key="1">
    <source>
        <dbReference type="SAM" id="MobiDB-lite"/>
    </source>
</evidence>
<organism evidence="2 3">
    <name type="scientific">Bradyrhizobium xenonodulans</name>
    <dbReference type="NCBI Taxonomy" id="2736875"/>
    <lineage>
        <taxon>Bacteria</taxon>
        <taxon>Pseudomonadati</taxon>
        <taxon>Pseudomonadota</taxon>
        <taxon>Alphaproteobacteria</taxon>
        <taxon>Hyphomicrobiales</taxon>
        <taxon>Nitrobacteraceae</taxon>
        <taxon>Bradyrhizobium</taxon>
    </lineage>
</organism>
<feature type="region of interest" description="Disordered" evidence="1">
    <location>
        <begin position="36"/>
        <end position="58"/>
    </location>
</feature>
<evidence type="ECO:0000313" key="2">
    <source>
        <dbReference type="EMBL" id="WBL77647.1"/>
    </source>
</evidence>